<dbReference type="PANTHER" id="PTHR10858">
    <property type="entry name" value="DEOXYRIBONUCLEASE II"/>
    <property type="match status" value="1"/>
</dbReference>
<keyword evidence="4" id="KW-1185">Reference proteome</keyword>
<evidence type="ECO:0000313" key="3">
    <source>
        <dbReference type="EMBL" id="RWS21050.1"/>
    </source>
</evidence>
<protein>
    <submittedName>
        <fullName evidence="3">Deoxyribonuclease-2-like protein</fullName>
    </submittedName>
</protein>
<dbReference type="GO" id="GO:0004531">
    <property type="term" value="F:deoxyribonuclease II activity"/>
    <property type="evidence" value="ECO:0007669"/>
    <property type="project" value="InterPro"/>
</dbReference>
<dbReference type="Proteomes" id="UP000288716">
    <property type="component" value="Unassembled WGS sequence"/>
</dbReference>
<dbReference type="STRING" id="299467.A0A443S0L2"/>
<comment type="similarity">
    <text evidence="1">Belongs to the DNase II family.</text>
</comment>
<sequence length="357" mass="40747">LTMLVFAASLYQSKAKLFCKDDDGNDVDWFIVYKLPKLNKQKHSIFSDGLRYEYISGPKIDGESMSKQWKLSEKLISKKDSILGKTLKPLYVNGSLFTTLYYSDQPPDSTVAKSTRAHAKGVLAMDKHSGYILTHSIPRFPNILDANHYEFPSSGAINGQSALCVSFMPQKYSNIILTHLKTIEANIYYYENNGVLKHDSIFNELVENEPSDEYFAYNAFRSYKGQTFYIFSKSAKAGGDLYSEYIAPNLKSSLLVLTWRRGTGGRLASHCESRNKVLNIDVLQTRFHSLYQHNEQWSYSHDHAKWAVSPNKESAFVCIADNNRMQSQFKRGGGSFCIRDKKVWVQFRKMVVDTESC</sequence>
<dbReference type="EMBL" id="NCKV01013917">
    <property type="protein sequence ID" value="RWS21050.1"/>
    <property type="molecule type" value="Genomic_DNA"/>
</dbReference>
<reference evidence="3 4" key="1">
    <citation type="journal article" date="2018" name="Gigascience">
        <title>Genomes of trombidid mites reveal novel predicted allergens and laterally-transferred genes associated with secondary metabolism.</title>
        <authorList>
            <person name="Dong X."/>
            <person name="Chaisiri K."/>
            <person name="Xia D."/>
            <person name="Armstrong S.D."/>
            <person name="Fang Y."/>
            <person name="Donnelly M.J."/>
            <person name="Kadowaki T."/>
            <person name="McGarry J.W."/>
            <person name="Darby A.C."/>
            <person name="Makepeace B.L."/>
        </authorList>
    </citation>
    <scope>NUCLEOTIDE SEQUENCE [LARGE SCALE GENOMIC DNA]</scope>
    <source>
        <strain evidence="3">UoL-UT</strain>
    </source>
</reference>
<dbReference type="PANTHER" id="PTHR10858:SF23">
    <property type="entry name" value="DEOXYRIBONUCLEASE II"/>
    <property type="match status" value="1"/>
</dbReference>
<dbReference type="InterPro" id="IPR004947">
    <property type="entry name" value="DNase_II"/>
</dbReference>
<dbReference type="OrthoDB" id="10261598at2759"/>
<keyword evidence="2" id="KW-0378">Hydrolase</keyword>
<evidence type="ECO:0000313" key="4">
    <source>
        <dbReference type="Proteomes" id="UP000288716"/>
    </source>
</evidence>
<evidence type="ECO:0000256" key="2">
    <source>
        <dbReference type="ARBA" id="ARBA00022801"/>
    </source>
</evidence>
<feature type="non-terminal residue" evidence="3">
    <location>
        <position position="1"/>
    </location>
</feature>
<organism evidence="3 4">
    <name type="scientific">Leptotrombidium deliense</name>
    <dbReference type="NCBI Taxonomy" id="299467"/>
    <lineage>
        <taxon>Eukaryota</taxon>
        <taxon>Metazoa</taxon>
        <taxon>Ecdysozoa</taxon>
        <taxon>Arthropoda</taxon>
        <taxon>Chelicerata</taxon>
        <taxon>Arachnida</taxon>
        <taxon>Acari</taxon>
        <taxon>Acariformes</taxon>
        <taxon>Trombidiformes</taxon>
        <taxon>Prostigmata</taxon>
        <taxon>Anystina</taxon>
        <taxon>Parasitengona</taxon>
        <taxon>Trombiculoidea</taxon>
        <taxon>Trombiculidae</taxon>
        <taxon>Leptotrombidium</taxon>
    </lineage>
</organism>
<dbReference type="AlphaFoldDB" id="A0A443S0L2"/>
<dbReference type="Pfam" id="PF03265">
    <property type="entry name" value="DNase_II"/>
    <property type="match status" value="1"/>
</dbReference>
<evidence type="ECO:0000256" key="1">
    <source>
        <dbReference type="ARBA" id="ARBA00007527"/>
    </source>
</evidence>
<dbReference type="CDD" id="cd09120">
    <property type="entry name" value="PLDc_DNaseII_1"/>
    <property type="match status" value="1"/>
</dbReference>
<dbReference type="VEuPathDB" id="VectorBase:LDEU010990"/>
<comment type="caution">
    <text evidence="3">The sequence shown here is derived from an EMBL/GenBank/DDBJ whole genome shotgun (WGS) entry which is preliminary data.</text>
</comment>
<gene>
    <name evidence="3" type="ORF">B4U80_07948</name>
</gene>
<dbReference type="GO" id="GO:0006309">
    <property type="term" value="P:apoptotic DNA fragmentation"/>
    <property type="evidence" value="ECO:0007669"/>
    <property type="project" value="TreeGrafter"/>
</dbReference>
<name>A0A443S0L2_9ACAR</name>
<accession>A0A443S0L2</accession>
<proteinExistence type="inferred from homology"/>